<evidence type="ECO:0000313" key="1">
    <source>
        <dbReference type="EMBL" id="MCP3734240.1"/>
    </source>
</evidence>
<dbReference type="Proteomes" id="UP001139486">
    <property type="component" value="Unassembled WGS sequence"/>
</dbReference>
<sequence>MREMVSGRIALIVAGMLVAACGSDERSDGEPAGDLGGVATNGAAPNAGRFPLPYPHLTPPVYAVGEPVEVFGGGKWHAGKVVEVAQVNGEQVVRTSWPGGGSDLPYLVSDRATELRRPTGRLGVDLTIGRYICYDGGTDRSDLNFRVGDWGRYTDPYGERPGTFAVADDRIVFTGGVLDGQVGQQVTRTQFQFTPQFTCRYQMEGL</sequence>
<proteinExistence type="predicted"/>
<dbReference type="EMBL" id="JAMLDY010000005">
    <property type="protein sequence ID" value="MCP3734240.1"/>
    <property type="molecule type" value="Genomic_DNA"/>
</dbReference>
<gene>
    <name evidence="1" type="ORF">M9979_05035</name>
</gene>
<comment type="caution">
    <text evidence="1">The sequence shown here is derived from an EMBL/GenBank/DDBJ whole genome shotgun (WGS) entry which is preliminary data.</text>
</comment>
<keyword evidence="2" id="KW-1185">Reference proteome</keyword>
<accession>A0A9X2HWT0</accession>
<organism evidence="1 2">
    <name type="scientific">Sphingomonas liriopis</name>
    <dbReference type="NCBI Taxonomy" id="2949094"/>
    <lineage>
        <taxon>Bacteria</taxon>
        <taxon>Pseudomonadati</taxon>
        <taxon>Pseudomonadota</taxon>
        <taxon>Alphaproteobacteria</taxon>
        <taxon>Sphingomonadales</taxon>
        <taxon>Sphingomonadaceae</taxon>
        <taxon>Sphingomonas</taxon>
    </lineage>
</organism>
<evidence type="ECO:0000313" key="2">
    <source>
        <dbReference type="Proteomes" id="UP001139486"/>
    </source>
</evidence>
<dbReference type="PROSITE" id="PS51257">
    <property type="entry name" value="PROKAR_LIPOPROTEIN"/>
    <property type="match status" value="1"/>
</dbReference>
<dbReference type="RefSeq" id="WP_254288249.1">
    <property type="nucleotide sequence ID" value="NZ_JAMLDY010000005.1"/>
</dbReference>
<protein>
    <submittedName>
        <fullName evidence="1">Uncharacterized protein</fullName>
    </submittedName>
</protein>
<dbReference type="AlphaFoldDB" id="A0A9X2HWT0"/>
<reference evidence="1" key="1">
    <citation type="submission" date="2022-05" db="EMBL/GenBank/DDBJ databases">
        <title>Sphingomonas sp. strain RP10 Genome sequencing and assembly.</title>
        <authorList>
            <person name="Kim I."/>
        </authorList>
    </citation>
    <scope>NUCLEOTIDE SEQUENCE</scope>
    <source>
        <strain evidence="1">RP10</strain>
    </source>
</reference>
<name>A0A9X2HWT0_9SPHN</name>